<organism evidence="2 3">
    <name type="scientific">Poecile atricapillus</name>
    <name type="common">Black-capped chickadee</name>
    <name type="synonym">Parus atricapillus</name>
    <dbReference type="NCBI Taxonomy" id="48891"/>
    <lineage>
        <taxon>Eukaryota</taxon>
        <taxon>Metazoa</taxon>
        <taxon>Chordata</taxon>
        <taxon>Craniata</taxon>
        <taxon>Vertebrata</taxon>
        <taxon>Euteleostomi</taxon>
        <taxon>Archelosauria</taxon>
        <taxon>Archosauria</taxon>
        <taxon>Dinosauria</taxon>
        <taxon>Saurischia</taxon>
        <taxon>Theropoda</taxon>
        <taxon>Coelurosauria</taxon>
        <taxon>Aves</taxon>
        <taxon>Neognathae</taxon>
        <taxon>Neoaves</taxon>
        <taxon>Telluraves</taxon>
        <taxon>Australaves</taxon>
        <taxon>Passeriformes</taxon>
        <taxon>Paridae</taxon>
        <taxon>Poecile</taxon>
    </lineage>
</organism>
<comment type="caution">
    <text evidence="2">The sequence shown here is derived from an EMBL/GenBank/DDBJ whole genome shotgun (WGS) entry which is preliminary data.</text>
</comment>
<dbReference type="PANTHER" id="PTHR21444:SF14">
    <property type="entry name" value="COILED-COIL DOMAIN-CONTAINING PROTEIN 180"/>
    <property type="match status" value="1"/>
</dbReference>
<keyword evidence="3" id="KW-1185">Reference proteome</keyword>
<evidence type="ECO:0000313" key="3">
    <source>
        <dbReference type="Proteomes" id="UP000540071"/>
    </source>
</evidence>
<dbReference type="Pfam" id="PF14643">
    <property type="entry name" value="DUF4455"/>
    <property type="match status" value="1"/>
</dbReference>
<feature type="non-terminal residue" evidence="2">
    <location>
        <position position="1"/>
    </location>
</feature>
<dbReference type="EMBL" id="VZSS01000014">
    <property type="protein sequence ID" value="NWZ77798.1"/>
    <property type="molecule type" value="Genomic_DNA"/>
</dbReference>
<feature type="domain" description="DUF4455" evidence="1">
    <location>
        <begin position="1"/>
        <end position="362"/>
    </location>
</feature>
<protein>
    <submittedName>
        <fullName evidence="2">CC180 protein</fullName>
    </submittedName>
</protein>
<proteinExistence type="predicted"/>
<dbReference type="Proteomes" id="UP000540071">
    <property type="component" value="Unassembled WGS sequence"/>
</dbReference>
<dbReference type="AlphaFoldDB" id="A0A7K7QD18"/>
<evidence type="ECO:0000313" key="2">
    <source>
        <dbReference type="EMBL" id="NWZ77798.1"/>
    </source>
</evidence>
<feature type="non-terminal residue" evidence="2">
    <location>
        <position position="362"/>
    </location>
</feature>
<sequence length="362" mass="43269">VLTKYTMKLEEISFFLAADVHKLINNKAMNINRVLLGNERATAKLLFNLMKSELEKDKLHQLKWQERVKVWKFIQKNCIVQSFREFMASEEIQNPPTVKTEIENMIKEQIVLSEQRLRVLQYIGTLLPPKHTQSDINEWYRTLENLNKSIDTQFVECMEKMRVQYELVQDKCQEKVQVCKMTLLDMNISTVEDVEVVHSNMLQMTEKLKHRFEEQLEHMNSDFKEMAKWHEQHCEGLYNYVQDAMGLWDVHELQLSQQEDVLQKKVDKYRWEQDNIIQMMKDNLDTSLEKMKMASCEEELKEYLEKALSSLDQIRTRYEFCITLKQIVMDEVMAYPKAILWELISYSISISQHFGVKEIFKQ</sequence>
<dbReference type="InterPro" id="IPR028089">
    <property type="entry name" value="DUF4455"/>
</dbReference>
<evidence type="ECO:0000259" key="1">
    <source>
        <dbReference type="Pfam" id="PF14643"/>
    </source>
</evidence>
<name>A0A7K7QD18_POEAT</name>
<dbReference type="PANTHER" id="PTHR21444">
    <property type="entry name" value="COILED-COIL DOMAIN-CONTAINING PROTEIN 180"/>
    <property type="match status" value="1"/>
</dbReference>
<accession>A0A7K7QD18</accession>
<reference evidence="2 3" key="1">
    <citation type="submission" date="2019-09" db="EMBL/GenBank/DDBJ databases">
        <title>Bird 10,000 Genomes (B10K) Project - Family phase.</title>
        <authorList>
            <person name="Zhang G."/>
        </authorList>
    </citation>
    <scope>NUCLEOTIDE SEQUENCE [LARGE SCALE GENOMIC DNA]</scope>
    <source>
        <strain evidence="2">OUT-0023</strain>
        <tissue evidence="2">Blood</tissue>
    </source>
</reference>
<gene>
    <name evidence="2" type="primary">Ccdc180_1</name>
    <name evidence="2" type="ORF">POEATR_R09469</name>
</gene>